<dbReference type="Proteomes" id="UP000014500">
    <property type="component" value="Unassembled WGS sequence"/>
</dbReference>
<evidence type="ECO:0000256" key="1">
    <source>
        <dbReference type="SAM" id="Coils"/>
    </source>
</evidence>
<name>T1IIP1_STRMM</name>
<dbReference type="InterPro" id="IPR027805">
    <property type="entry name" value="Transposase_HTH_dom"/>
</dbReference>
<proteinExistence type="predicted"/>
<accession>T1IIP1</accession>
<evidence type="ECO:0000313" key="3">
    <source>
        <dbReference type="EnsemblMetazoa" id="SMAR000744-PA"/>
    </source>
</evidence>
<evidence type="ECO:0000313" key="4">
    <source>
        <dbReference type="Proteomes" id="UP000014500"/>
    </source>
</evidence>
<dbReference type="PhylomeDB" id="T1IIP1"/>
<sequence>MSTNLTLTENISAIGEGYESEASQATSEELNPENKLNCSHECKIKMAALEAQIQDLKMKLKRAKWGIERIRDDNNATRFYTGMPTFALFLWLFEFLKPRAETMAYWRSGRSQTSQKTNRALSKIDEFLAVMIRLKVGLFTRDIAERFQISTGVFSEIFRSCEISLSLD</sequence>
<feature type="coiled-coil region" evidence="1">
    <location>
        <begin position="39"/>
        <end position="66"/>
    </location>
</feature>
<reference evidence="3" key="2">
    <citation type="submission" date="2015-02" db="UniProtKB">
        <authorList>
            <consortium name="EnsemblMetazoa"/>
        </authorList>
    </citation>
    <scope>IDENTIFICATION</scope>
</reference>
<dbReference type="PANTHER" id="PTHR23080">
    <property type="entry name" value="THAP DOMAIN PROTEIN"/>
    <property type="match status" value="1"/>
</dbReference>
<dbReference type="EMBL" id="JH430209">
    <property type="status" value="NOT_ANNOTATED_CDS"/>
    <property type="molecule type" value="Genomic_DNA"/>
</dbReference>
<keyword evidence="1" id="KW-0175">Coiled coil</keyword>
<dbReference type="EnsemblMetazoa" id="SMAR000744-RA">
    <property type="protein sequence ID" value="SMAR000744-PA"/>
    <property type="gene ID" value="SMAR000744"/>
</dbReference>
<dbReference type="AlphaFoldDB" id="T1IIP1"/>
<dbReference type="OMA" id="NCSHECK"/>
<dbReference type="HOGENOM" id="CLU_1588534_0_0_1"/>
<organism evidence="3 4">
    <name type="scientific">Strigamia maritima</name>
    <name type="common">European centipede</name>
    <name type="synonym">Geophilus maritimus</name>
    <dbReference type="NCBI Taxonomy" id="126957"/>
    <lineage>
        <taxon>Eukaryota</taxon>
        <taxon>Metazoa</taxon>
        <taxon>Ecdysozoa</taxon>
        <taxon>Arthropoda</taxon>
        <taxon>Myriapoda</taxon>
        <taxon>Chilopoda</taxon>
        <taxon>Pleurostigmophora</taxon>
        <taxon>Geophilomorpha</taxon>
        <taxon>Linotaeniidae</taxon>
        <taxon>Strigamia</taxon>
    </lineage>
</organism>
<dbReference type="Pfam" id="PF13613">
    <property type="entry name" value="HTH_Tnp_4"/>
    <property type="match status" value="1"/>
</dbReference>
<feature type="domain" description="Transposase Helix-turn-helix" evidence="2">
    <location>
        <begin position="120"/>
        <end position="160"/>
    </location>
</feature>
<evidence type="ECO:0000259" key="2">
    <source>
        <dbReference type="Pfam" id="PF13613"/>
    </source>
</evidence>
<keyword evidence="4" id="KW-1185">Reference proteome</keyword>
<reference evidence="4" key="1">
    <citation type="submission" date="2011-05" db="EMBL/GenBank/DDBJ databases">
        <authorList>
            <person name="Richards S.R."/>
            <person name="Qu J."/>
            <person name="Jiang H."/>
            <person name="Jhangiani S.N."/>
            <person name="Agravi P."/>
            <person name="Goodspeed R."/>
            <person name="Gross S."/>
            <person name="Mandapat C."/>
            <person name="Jackson L."/>
            <person name="Mathew T."/>
            <person name="Pu L."/>
            <person name="Thornton R."/>
            <person name="Saada N."/>
            <person name="Wilczek-Boney K.B."/>
            <person name="Lee S."/>
            <person name="Kovar C."/>
            <person name="Wu Y."/>
            <person name="Scherer S.E."/>
            <person name="Worley K.C."/>
            <person name="Muzny D.M."/>
            <person name="Gibbs R."/>
        </authorList>
    </citation>
    <scope>NUCLEOTIDE SEQUENCE</scope>
    <source>
        <strain evidence="4">Brora</strain>
    </source>
</reference>
<protein>
    <recommendedName>
        <fullName evidence="2">Transposase Helix-turn-helix domain-containing protein</fullName>
    </recommendedName>
</protein>